<evidence type="ECO:0000313" key="2">
    <source>
        <dbReference type="EMBL" id="ANC31823.1"/>
    </source>
</evidence>
<organism evidence="2 3">
    <name type="scientific">Isoptericola dokdonensis DS-3</name>
    <dbReference type="NCBI Taxonomy" id="1300344"/>
    <lineage>
        <taxon>Bacteria</taxon>
        <taxon>Bacillati</taxon>
        <taxon>Actinomycetota</taxon>
        <taxon>Actinomycetes</taxon>
        <taxon>Micrococcales</taxon>
        <taxon>Promicromonosporaceae</taxon>
        <taxon>Isoptericola</taxon>
    </lineage>
</organism>
<dbReference type="Proteomes" id="UP000076794">
    <property type="component" value="Chromosome"/>
</dbReference>
<feature type="transmembrane region" description="Helical" evidence="1">
    <location>
        <begin position="47"/>
        <end position="73"/>
    </location>
</feature>
<dbReference type="Pfam" id="PF11188">
    <property type="entry name" value="DUF2975"/>
    <property type="match status" value="1"/>
</dbReference>
<dbReference type="AlphaFoldDB" id="A0A161HZ55"/>
<keyword evidence="1" id="KW-0812">Transmembrane</keyword>
<dbReference type="EMBL" id="CP014209">
    <property type="protein sequence ID" value="ANC31823.1"/>
    <property type="molecule type" value="Genomic_DNA"/>
</dbReference>
<keyword evidence="1" id="KW-0472">Membrane</keyword>
<name>A0A161HZ55_9MICO</name>
<feature type="transmembrane region" description="Helical" evidence="1">
    <location>
        <begin position="121"/>
        <end position="145"/>
    </location>
</feature>
<keyword evidence="3" id="KW-1185">Reference proteome</keyword>
<evidence type="ECO:0008006" key="4">
    <source>
        <dbReference type="Google" id="ProtNLM"/>
    </source>
</evidence>
<keyword evidence="1" id="KW-1133">Transmembrane helix</keyword>
<sequence>MSRTSRLVVPLRAVLAAVLVALLATQVVVLPAVFARMAEQTPELAGLRWPLLALTVVVLACVEVVVVCSWRLLTMVHEDRIFSTQALGWVDTILGSVAVAWLLVALAGVLVVAAAGPTGVAALLLVVVLVGAAVGLLMVVMRALLVQATTLRTDLDGVI</sequence>
<dbReference type="STRING" id="1300344.I598_2283"/>
<reference evidence="2 3" key="1">
    <citation type="submission" date="2016-01" db="EMBL/GenBank/DDBJ databases">
        <title>Complete genome sequence of a soil Actinobacterium, Isoptericola dokdonensis DS-3.</title>
        <authorList>
            <person name="Kwon S.-K."/>
            <person name="Kim J.F."/>
        </authorList>
    </citation>
    <scope>NUCLEOTIDE SEQUENCE [LARGE SCALE GENOMIC DNA]</scope>
    <source>
        <strain evidence="2 3">DS-3</strain>
    </source>
</reference>
<dbReference type="RefSeq" id="WP_068203051.1">
    <property type="nucleotide sequence ID" value="NZ_CP014209.1"/>
</dbReference>
<evidence type="ECO:0000313" key="3">
    <source>
        <dbReference type="Proteomes" id="UP000076794"/>
    </source>
</evidence>
<gene>
    <name evidence="2" type="ORF">I598_2283</name>
</gene>
<feature type="transmembrane region" description="Helical" evidence="1">
    <location>
        <begin position="93"/>
        <end position="115"/>
    </location>
</feature>
<dbReference type="PATRIC" id="fig|1300344.3.peg.2291"/>
<protein>
    <recommendedName>
        <fullName evidence="4">DUF2975 domain-containing protein</fullName>
    </recommendedName>
</protein>
<proteinExistence type="predicted"/>
<evidence type="ECO:0000256" key="1">
    <source>
        <dbReference type="SAM" id="Phobius"/>
    </source>
</evidence>
<dbReference type="InterPro" id="IPR021354">
    <property type="entry name" value="DUF2975"/>
</dbReference>
<accession>A0A161HZ55</accession>
<dbReference type="KEGG" id="ido:I598_2283"/>